<dbReference type="EMBL" id="JAEACU010000009">
    <property type="protein sequence ID" value="KAH7518321.1"/>
    <property type="molecule type" value="Genomic_DNA"/>
</dbReference>
<evidence type="ECO:0000256" key="1">
    <source>
        <dbReference type="SAM" id="MobiDB-lite"/>
    </source>
</evidence>
<name>A0A978UTX1_ZIZJJ</name>
<organism evidence="2 3">
    <name type="scientific">Ziziphus jujuba var. spinosa</name>
    <dbReference type="NCBI Taxonomy" id="714518"/>
    <lineage>
        <taxon>Eukaryota</taxon>
        <taxon>Viridiplantae</taxon>
        <taxon>Streptophyta</taxon>
        <taxon>Embryophyta</taxon>
        <taxon>Tracheophyta</taxon>
        <taxon>Spermatophyta</taxon>
        <taxon>Magnoliopsida</taxon>
        <taxon>eudicotyledons</taxon>
        <taxon>Gunneridae</taxon>
        <taxon>Pentapetalae</taxon>
        <taxon>rosids</taxon>
        <taxon>fabids</taxon>
        <taxon>Rosales</taxon>
        <taxon>Rhamnaceae</taxon>
        <taxon>Paliureae</taxon>
        <taxon>Ziziphus</taxon>
    </lineage>
</organism>
<feature type="compositionally biased region" description="Basic and acidic residues" evidence="1">
    <location>
        <begin position="40"/>
        <end position="56"/>
    </location>
</feature>
<feature type="region of interest" description="Disordered" evidence="1">
    <location>
        <begin position="40"/>
        <end position="80"/>
    </location>
</feature>
<sequence>MRENWLLQKLVSELPSRVFNWRRQPIWSIAQSRGGVYTVLEDKGGAGDKPRRDAGKGGESTHSYTSFSESPEGLESEKADTPFDYEKRLDFCPPMVLKKVNNGPQTLQNMAHERKPTSPAVLGLKEPKLVPPHAHS</sequence>
<evidence type="ECO:0000313" key="3">
    <source>
        <dbReference type="Proteomes" id="UP000813462"/>
    </source>
</evidence>
<dbReference type="AlphaFoldDB" id="A0A978UTX1"/>
<feature type="region of interest" description="Disordered" evidence="1">
    <location>
        <begin position="111"/>
        <end position="136"/>
    </location>
</feature>
<feature type="compositionally biased region" description="Polar residues" evidence="1">
    <location>
        <begin position="60"/>
        <end position="69"/>
    </location>
</feature>
<gene>
    <name evidence="2" type="ORF">FEM48_Zijuj09G0159000</name>
</gene>
<proteinExistence type="predicted"/>
<protein>
    <submittedName>
        <fullName evidence="2">Uncharacterized protein</fullName>
    </submittedName>
</protein>
<reference evidence="2" key="1">
    <citation type="journal article" date="2021" name="Front. Plant Sci.">
        <title>Chromosome-Scale Genome Assembly for Chinese Sour Jujube and Insights Into Its Genome Evolution and Domestication Signature.</title>
        <authorList>
            <person name="Shen L.-Y."/>
            <person name="Luo H."/>
            <person name="Wang X.-L."/>
            <person name="Wang X.-M."/>
            <person name="Qiu X.-J."/>
            <person name="Liu H."/>
            <person name="Zhou S.-S."/>
            <person name="Jia K.-H."/>
            <person name="Nie S."/>
            <person name="Bao Y.-T."/>
            <person name="Zhang R.-G."/>
            <person name="Yun Q.-Z."/>
            <person name="Chai Y.-H."/>
            <person name="Lu J.-Y."/>
            <person name="Li Y."/>
            <person name="Zhao S.-W."/>
            <person name="Mao J.-F."/>
            <person name="Jia S.-G."/>
            <person name="Mao Y.-M."/>
        </authorList>
    </citation>
    <scope>NUCLEOTIDE SEQUENCE</scope>
    <source>
        <strain evidence="2">AT0</strain>
        <tissue evidence="2">Leaf</tissue>
    </source>
</reference>
<dbReference type="Proteomes" id="UP000813462">
    <property type="component" value="Unassembled WGS sequence"/>
</dbReference>
<accession>A0A978UTX1</accession>
<comment type="caution">
    <text evidence="2">The sequence shown here is derived from an EMBL/GenBank/DDBJ whole genome shotgun (WGS) entry which is preliminary data.</text>
</comment>
<evidence type="ECO:0000313" key="2">
    <source>
        <dbReference type="EMBL" id="KAH7518321.1"/>
    </source>
</evidence>